<organism evidence="2 3">
    <name type="scientific">Symbiodinium pilosum</name>
    <name type="common">Dinoflagellate</name>
    <dbReference type="NCBI Taxonomy" id="2952"/>
    <lineage>
        <taxon>Eukaryota</taxon>
        <taxon>Sar</taxon>
        <taxon>Alveolata</taxon>
        <taxon>Dinophyceae</taxon>
        <taxon>Suessiales</taxon>
        <taxon>Symbiodiniaceae</taxon>
        <taxon>Symbiodinium</taxon>
    </lineage>
</organism>
<evidence type="ECO:0000256" key="1">
    <source>
        <dbReference type="SAM" id="MobiDB-lite"/>
    </source>
</evidence>
<dbReference type="AlphaFoldDB" id="A0A812XDJ3"/>
<gene>
    <name evidence="2" type="primary">Pds5a</name>
    <name evidence="2" type="ORF">SPIL2461_LOCUS20444</name>
</gene>
<feature type="compositionally biased region" description="Low complexity" evidence="1">
    <location>
        <begin position="136"/>
        <end position="155"/>
    </location>
</feature>
<evidence type="ECO:0000313" key="2">
    <source>
        <dbReference type="EMBL" id="CAE7718735.1"/>
    </source>
</evidence>
<dbReference type="OrthoDB" id="415012at2759"/>
<comment type="caution">
    <text evidence="2">The sequence shown here is derived from an EMBL/GenBank/DDBJ whole genome shotgun (WGS) entry which is preliminary data.</text>
</comment>
<reference evidence="2" key="1">
    <citation type="submission" date="2021-02" db="EMBL/GenBank/DDBJ databases">
        <authorList>
            <person name="Dougan E. K."/>
            <person name="Rhodes N."/>
            <person name="Thang M."/>
            <person name="Chan C."/>
        </authorList>
    </citation>
    <scope>NUCLEOTIDE SEQUENCE</scope>
</reference>
<protein>
    <submittedName>
        <fullName evidence="2">Pds5a protein</fullName>
    </submittedName>
</protein>
<accession>A0A812XDJ3</accession>
<keyword evidence="3" id="KW-1185">Reference proteome</keyword>
<name>A0A812XDJ3_SYMPI</name>
<dbReference type="EMBL" id="CAJNIZ010045393">
    <property type="protein sequence ID" value="CAE7718735.1"/>
    <property type="molecule type" value="Genomic_DNA"/>
</dbReference>
<proteinExistence type="predicted"/>
<dbReference type="Proteomes" id="UP000649617">
    <property type="component" value="Unassembled WGS sequence"/>
</dbReference>
<sequence length="228" mass="24628">MEEVMKFRLVEKKTFLEFVPSEGEALRRSLSLPVLFSLEASEGGEDLVEAPINNPAPKLVGVTVHEHDVQCTESDSSPGTASTLRHRTAGRLASTRCGSNASLLTSLADSTRRGSSWFLEEDSDSDGVPEPGNKLGSSSPTHSTVSGSSSTSAGTLQPTQSVGSALHEAKLCKPCAWYWRPGSCTRGTDCLHCHLCADGELSKRRFQNRKLAKLRKRQSKAEARAKNI</sequence>
<evidence type="ECO:0000313" key="3">
    <source>
        <dbReference type="Proteomes" id="UP000649617"/>
    </source>
</evidence>
<feature type="region of interest" description="Disordered" evidence="1">
    <location>
        <begin position="118"/>
        <end position="159"/>
    </location>
</feature>